<evidence type="ECO:0000313" key="11">
    <source>
        <dbReference type="Proteomes" id="UP001293593"/>
    </source>
</evidence>
<evidence type="ECO:0000256" key="6">
    <source>
        <dbReference type="ARBA" id="ARBA00023242"/>
    </source>
</evidence>
<dbReference type="GO" id="GO:0046983">
    <property type="term" value="F:protein dimerization activity"/>
    <property type="evidence" value="ECO:0007669"/>
    <property type="project" value="InterPro"/>
</dbReference>
<dbReference type="FunFam" id="3.40.1810.10:FF:000007">
    <property type="entry name" value="Transcription factor, MADS-box"/>
    <property type="match status" value="1"/>
</dbReference>
<proteinExistence type="predicted"/>
<dbReference type="PRINTS" id="PR00404">
    <property type="entry name" value="MADSDOMAIN"/>
</dbReference>
<evidence type="ECO:0000313" key="10">
    <source>
        <dbReference type="EMBL" id="KAK4252756.1"/>
    </source>
</evidence>
<keyword evidence="2" id="KW-0221">Differentiation</keyword>
<evidence type="ECO:0000259" key="8">
    <source>
        <dbReference type="PROSITE" id="PS50066"/>
    </source>
</evidence>
<keyword evidence="3" id="KW-0805">Transcription regulation</keyword>
<dbReference type="InterPro" id="IPR050142">
    <property type="entry name" value="MADS-box/MEF2_TF"/>
</dbReference>
<keyword evidence="5" id="KW-0804">Transcription</keyword>
<dbReference type="GO" id="GO:0003700">
    <property type="term" value="F:DNA-binding transcription factor activity"/>
    <property type="evidence" value="ECO:0007669"/>
    <property type="project" value="InterPro"/>
</dbReference>
<dbReference type="InterPro" id="IPR002100">
    <property type="entry name" value="TF_MADSbox"/>
</dbReference>
<reference evidence="10" key="1">
    <citation type="submission" date="2023-10" db="EMBL/GenBank/DDBJ databases">
        <title>Chromosome-level genome of the transformable northern wattle, Acacia crassicarpa.</title>
        <authorList>
            <person name="Massaro I."/>
            <person name="Sinha N.R."/>
            <person name="Poethig S."/>
            <person name="Leichty A.R."/>
        </authorList>
    </citation>
    <scope>NUCLEOTIDE SEQUENCE</scope>
    <source>
        <strain evidence="10">Acra3RX</strain>
        <tissue evidence="10">Leaf</tissue>
    </source>
</reference>
<dbReference type="Pfam" id="PF00319">
    <property type="entry name" value="SRF-TF"/>
    <property type="match status" value="1"/>
</dbReference>
<dbReference type="InterPro" id="IPR002487">
    <property type="entry name" value="TF_Kbox"/>
</dbReference>
<dbReference type="Gene3D" id="3.40.1810.10">
    <property type="entry name" value="Transcription factor, MADS-box"/>
    <property type="match status" value="1"/>
</dbReference>
<feature type="region of interest" description="Disordered" evidence="7">
    <location>
        <begin position="180"/>
        <end position="207"/>
    </location>
</feature>
<comment type="caution">
    <text evidence="10">The sequence shown here is derived from an EMBL/GenBank/DDBJ whole genome shotgun (WGS) entry which is preliminary data.</text>
</comment>
<dbReference type="EMBL" id="JAWXYG010000020">
    <property type="protein sequence ID" value="KAK4252756.1"/>
    <property type="molecule type" value="Genomic_DNA"/>
</dbReference>
<feature type="domain" description="K-box" evidence="9">
    <location>
        <begin position="84"/>
        <end position="174"/>
    </location>
</feature>
<dbReference type="Proteomes" id="UP001293593">
    <property type="component" value="Unassembled WGS sequence"/>
</dbReference>
<gene>
    <name evidence="10" type="ORF">QN277_014305</name>
</gene>
<evidence type="ECO:0000256" key="3">
    <source>
        <dbReference type="ARBA" id="ARBA00023015"/>
    </source>
</evidence>
<dbReference type="PROSITE" id="PS51297">
    <property type="entry name" value="K_BOX"/>
    <property type="match status" value="1"/>
</dbReference>
<evidence type="ECO:0000256" key="4">
    <source>
        <dbReference type="ARBA" id="ARBA00023125"/>
    </source>
</evidence>
<keyword evidence="6" id="KW-0539">Nucleus</keyword>
<evidence type="ECO:0000256" key="2">
    <source>
        <dbReference type="ARBA" id="ARBA00022782"/>
    </source>
</evidence>
<sequence length="207" mass="23651">MTRRKIQIKKIDSITARQVTFSKRRKGLFKKAQELSTLCDAEIGLLVFSSTGKLFDYASSRMQQVIDRYDQHSASQRLGQSSVDLQLEGDESKLSKVVAKRTRELRRLNGEEVQECTLEELQELEERLQRGLSRVSKTKDGRIVKQINARKRKGIQLMQQNQRMKQRLAQEQGKSSESIIICSSSDNPPQNCDSSDTSLKQGLSLFK</sequence>
<dbReference type="GO" id="GO:0045944">
    <property type="term" value="P:positive regulation of transcription by RNA polymerase II"/>
    <property type="evidence" value="ECO:0007669"/>
    <property type="project" value="InterPro"/>
</dbReference>
<dbReference type="PROSITE" id="PS50066">
    <property type="entry name" value="MADS_BOX_2"/>
    <property type="match status" value="1"/>
</dbReference>
<organism evidence="10 11">
    <name type="scientific">Acacia crassicarpa</name>
    <name type="common">northern wattle</name>
    <dbReference type="NCBI Taxonomy" id="499986"/>
    <lineage>
        <taxon>Eukaryota</taxon>
        <taxon>Viridiplantae</taxon>
        <taxon>Streptophyta</taxon>
        <taxon>Embryophyta</taxon>
        <taxon>Tracheophyta</taxon>
        <taxon>Spermatophyta</taxon>
        <taxon>Magnoliopsida</taxon>
        <taxon>eudicotyledons</taxon>
        <taxon>Gunneridae</taxon>
        <taxon>Pentapetalae</taxon>
        <taxon>rosids</taxon>
        <taxon>fabids</taxon>
        <taxon>Fabales</taxon>
        <taxon>Fabaceae</taxon>
        <taxon>Caesalpinioideae</taxon>
        <taxon>mimosoid clade</taxon>
        <taxon>Acacieae</taxon>
        <taxon>Acacia</taxon>
    </lineage>
</organism>
<dbReference type="SUPFAM" id="SSF55455">
    <property type="entry name" value="SRF-like"/>
    <property type="match status" value="1"/>
</dbReference>
<keyword evidence="4" id="KW-0238">DNA-binding</keyword>
<evidence type="ECO:0000256" key="1">
    <source>
        <dbReference type="ARBA" id="ARBA00004123"/>
    </source>
</evidence>
<dbReference type="AlphaFoldDB" id="A0AAE1IL44"/>
<dbReference type="GO" id="GO:0005634">
    <property type="term" value="C:nucleus"/>
    <property type="evidence" value="ECO:0007669"/>
    <property type="project" value="UniProtKB-SubCell"/>
</dbReference>
<dbReference type="CDD" id="cd00265">
    <property type="entry name" value="MADS_MEF2_like"/>
    <property type="match status" value="1"/>
</dbReference>
<evidence type="ECO:0000259" key="9">
    <source>
        <dbReference type="PROSITE" id="PS51297"/>
    </source>
</evidence>
<dbReference type="GO" id="GO:0030154">
    <property type="term" value="P:cell differentiation"/>
    <property type="evidence" value="ECO:0007669"/>
    <property type="project" value="UniProtKB-KW"/>
</dbReference>
<dbReference type="PANTHER" id="PTHR48019">
    <property type="entry name" value="SERUM RESPONSE FACTOR HOMOLOG"/>
    <property type="match status" value="1"/>
</dbReference>
<dbReference type="PROSITE" id="PS00350">
    <property type="entry name" value="MADS_BOX_1"/>
    <property type="match status" value="1"/>
</dbReference>
<dbReference type="InterPro" id="IPR033896">
    <property type="entry name" value="MEF2-like_N"/>
</dbReference>
<dbReference type="SMART" id="SM00432">
    <property type="entry name" value="MADS"/>
    <property type="match status" value="1"/>
</dbReference>
<feature type="domain" description="MADS-box" evidence="8">
    <location>
        <begin position="1"/>
        <end position="61"/>
    </location>
</feature>
<comment type="subcellular location">
    <subcellularLocation>
        <location evidence="1">Nucleus</location>
    </subcellularLocation>
</comment>
<protein>
    <submittedName>
        <fullName evidence="10">Uncharacterized protein</fullName>
    </submittedName>
</protein>
<name>A0AAE1IL44_9FABA</name>
<keyword evidence="11" id="KW-1185">Reference proteome</keyword>
<dbReference type="InterPro" id="IPR036879">
    <property type="entry name" value="TF_MADSbox_sf"/>
</dbReference>
<feature type="compositionally biased region" description="Polar residues" evidence="7">
    <location>
        <begin position="186"/>
        <end position="201"/>
    </location>
</feature>
<dbReference type="GO" id="GO:0000977">
    <property type="term" value="F:RNA polymerase II transcription regulatory region sequence-specific DNA binding"/>
    <property type="evidence" value="ECO:0007669"/>
    <property type="project" value="InterPro"/>
</dbReference>
<dbReference type="Pfam" id="PF01486">
    <property type="entry name" value="K-box"/>
    <property type="match status" value="1"/>
</dbReference>
<evidence type="ECO:0000256" key="7">
    <source>
        <dbReference type="SAM" id="MobiDB-lite"/>
    </source>
</evidence>
<accession>A0AAE1IL44</accession>
<evidence type="ECO:0000256" key="5">
    <source>
        <dbReference type="ARBA" id="ARBA00023163"/>
    </source>
</evidence>